<accession>A0A0K2URM2</accession>
<dbReference type="EMBL" id="HACA01023359">
    <property type="protein sequence ID" value="CDW40720.1"/>
    <property type="molecule type" value="Transcribed_RNA"/>
</dbReference>
<protein>
    <submittedName>
        <fullName evidence="1">Uncharacterized protein</fullName>
    </submittedName>
</protein>
<evidence type="ECO:0000313" key="1">
    <source>
        <dbReference type="EMBL" id="CDW40720.1"/>
    </source>
</evidence>
<proteinExistence type="predicted"/>
<sequence>MAVIACSFFLPFINNTQTFAIQLLIFKCMYILYYSVLRPIPSLPSQHHSHASSYCRSQML</sequence>
<reference evidence="1" key="1">
    <citation type="submission" date="2014-05" db="EMBL/GenBank/DDBJ databases">
        <authorList>
            <person name="Chronopoulou M."/>
        </authorList>
    </citation>
    <scope>NUCLEOTIDE SEQUENCE</scope>
    <source>
        <tissue evidence="1">Whole organism</tissue>
    </source>
</reference>
<dbReference type="AlphaFoldDB" id="A0A0K2URM2"/>
<name>A0A0K2URM2_LEPSM</name>
<organism evidence="1">
    <name type="scientific">Lepeophtheirus salmonis</name>
    <name type="common">Salmon louse</name>
    <name type="synonym">Caligus salmonis</name>
    <dbReference type="NCBI Taxonomy" id="72036"/>
    <lineage>
        <taxon>Eukaryota</taxon>
        <taxon>Metazoa</taxon>
        <taxon>Ecdysozoa</taxon>
        <taxon>Arthropoda</taxon>
        <taxon>Crustacea</taxon>
        <taxon>Multicrustacea</taxon>
        <taxon>Hexanauplia</taxon>
        <taxon>Copepoda</taxon>
        <taxon>Siphonostomatoida</taxon>
        <taxon>Caligidae</taxon>
        <taxon>Lepeophtheirus</taxon>
    </lineage>
</organism>